<dbReference type="PANTHER" id="PTHR31302">
    <property type="entry name" value="TRANSMEMBRANE PROTEIN WITH METALLOPHOSPHOESTERASE DOMAIN-RELATED"/>
    <property type="match status" value="1"/>
</dbReference>
<dbReference type="CDD" id="cd07385">
    <property type="entry name" value="MPP_YkuE_C"/>
    <property type="match status" value="1"/>
</dbReference>
<dbReference type="PANTHER" id="PTHR31302:SF31">
    <property type="entry name" value="PHOSPHODIESTERASE YAEI"/>
    <property type="match status" value="1"/>
</dbReference>
<evidence type="ECO:0000259" key="4">
    <source>
        <dbReference type="Pfam" id="PF00149"/>
    </source>
</evidence>
<keyword evidence="3" id="KW-1133">Transmembrane helix</keyword>
<keyword evidence="3" id="KW-0812">Transmembrane</keyword>
<sequence>MLISILDLPFGYFLKHKYAPFTYAGIVAAVIWVIILLYGAFWGKTRFQIKQVTYKSSLLPKSFNGYKIVQLSDIHMGCWQGNGTALQQAVDLANAQHPDLIVFTGDLINHKATELNGFEKILCQLKAKDGVYSILGNHDYGPYYKWKNPQEQADNLTTLKQKEVEMGWNMLNNGHHIIHRDGDSIALIGVENWGMPPFTGNGDLEKAIKGAEDIPFKLLLSHNPSHWKKKVLPESDVALMLSGHTHGMQLAFGNHSLAALFSPQWKGLYTNKGRALYVNMGLGYIGIPFRFGAWPEITVITLKTQ</sequence>
<feature type="transmembrane region" description="Helical" evidence="3">
    <location>
        <begin position="20"/>
        <end position="41"/>
    </location>
</feature>
<keyword evidence="2" id="KW-0378">Hydrolase</keyword>
<evidence type="ECO:0000313" key="6">
    <source>
        <dbReference type="Proteomes" id="UP001496674"/>
    </source>
</evidence>
<dbReference type="SUPFAM" id="SSF56300">
    <property type="entry name" value="Metallo-dependent phosphatases"/>
    <property type="match status" value="1"/>
</dbReference>
<dbReference type="InterPro" id="IPR029052">
    <property type="entry name" value="Metallo-depent_PP-like"/>
</dbReference>
<name>A0ABN6Z236_9BACE</name>
<feature type="domain" description="Calcineurin-like phosphoesterase" evidence="4">
    <location>
        <begin position="67"/>
        <end position="247"/>
    </location>
</feature>
<dbReference type="InterPro" id="IPR051158">
    <property type="entry name" value="Metallophosphoesterase_sf"/>
</dbReference>
<accession>A0ABN6Z236</accession>
<keyword evidence="1" id="KW-0479">Metal-binding</keyword>
<protein>
    <submittedName>
        <fullName evidence="5">Phosphoesterase</fullName>
    </submittedName>
</protein>
<keyword evidence="3" id="KW-0472">Membrane</keyword>
<dbReference type="Proteomes" id="UP001496674">
    <property type="component" value="Chromosome"/>
</dbReference>
<evidence type="ECO:0000313" key="5">
    <source>
        <dbReference type="EMBL" id="BEG98149.1"/>
    </source>
</evidence>
<dbReference type="Pfam" id="PF00149">
    <property type="entry name" value="Metallophos"/>
    <property type="match status" value="1"/>
</dbReference>
<evidence type="ECO:0000256" key="2">
    <source>
        <dbReference type="ARBA" id="ARBA00022801"/>
    </source>
</evidence>
<dbReference type="Gene3D" id="3.60.21.10">
    <property type="match status" value="1"/>
</dbReference>
<evidence type="ECO:0000256" key="1">
    <source>
        <dbReference type="ARBA" id="ARBA00022723"/>
    </source>
</evidence>
<gene>
    <name evidence="5" type="ORF">BSYN_04140</name>
</gene>
<evidence type="ECO:0000256" key="3">
    <source>
        <dbReference type="SAM" id="Phobius"/>
    </source>
</evidence>
<dbReference type="EMBL" id="AP028055">
    <property type="protein sequence ID" value="BEG98149.1"/>
    <property type="molecule type" value="Genomic_DNA"/>
</dbReference>
<dbReference type="InterPro" id="IPR004843">
    <property type="entry name" value="Calcineurin-like_PHP"/>
</dbReference>
<keyword evidence="6" id="KW-1185">Reference proteome</keyword>
<proteinExistence type="predicted"/>
<reference evidence="5 6" key="1">
    <citation type="submission" date="2023-04" db="EMBL/GenBank/DDBJ databases">
        <title>Draft genome sequence of acteroides sedimenti strain YN3PY1.</title>
        <authorList>
            <person name="Yoshida N."/>
        </authorList>
    </citation>
    <scope>NUCLEOTIDE SEQUENCE [LARGE SCALE GENOMIC DNA]</scope>
    <source>
        <strain evidence="5 6">YN3PY1</strain>
    </source>
</reference>
<organism evidence="5 6">
    <name type="scientific">Bacteroides sedimenti</name>
    <dbReference type="NCBI Taxonomy" id="2136147"/>
    <lineage>
        <taxon>Bacteria</taxon>
        <taxon>Pseudomonadati</taxon>
        <taxon>Bacteroidota</taxon>
        <taxon>Bacteroidia</taxon>
        <taxon>Bacteroidales</taxon>
        <taxon>Bacteroidaceae</taxon>
        <taxon>Bacteroides</taxon>
    </lineage>
</organism>